<dbReference type="EMBL" id="FNKY01000001">
    <property type="protein sequence ID" value="SDQ71450.1"/>
    <property type="molecule type" value="Genomic_DNA"/>
</dbReference>
<feature type="transmembrane region" description="Helical" evidence="1">
    <location>
        <begin position="24"/>
        <end position="45"/>
    </location>
</feature>
<reference evidence="2 3" key="1">
    <citation type="submission" date="2016-10" db="EMBL/GenBank/DDBJ databases">
        <authorList>
            <person name="Varghese N."/>
            <person name="Submissions S."/>
        </authorList>
    </citation>
    <scope>NUCLEOTIDE SEQUENCE [LARGE SCALE GENOMIC DNA]</scope>
    <source>
        <strain evidence="2 3">Nl1</strain>
    </source>
</reference>
<sequence length="84" mass="9161">MASKSKIITAAIVHQGGDLLVKKWFPLILLIVFIVISVAALSGLARNLAQKTTVLSDPLCKVVWKKKKPYQFANHGPGKEVANH</sequence>
<accession>A0ABY0TFC7</accession>
<name>A0ABY0TFC7_9PROT</name>
<evidence type="ECO:0000313" key="2">
    <source>
        <dbReference type="EMBL" id="SDQ71450.1"/>
    </source>
</evidence>
<keyword evidence="1" id="KW-0472">Membrane</keyword>
<gene>
    <name evidence="2" type="ORF">SAMN05216402_1982</name>
</gene>
<dbReference type="Proteomes" id="UP000183471">
    <property type="component" value="Unassembled WGS sequence"/>
</dbReference>
<keyword evidence="1" id="KW-0812">Transmembrane</keyword>
<evidence type="ECO:0000313" key="3">
    <source>
        <dbReference type="Proteomes" id="UP000183471"/>
    </source>
</evidence>
<protein>
    <submittedName>
        <fullName evidence="2">Uncharacterized protein</fullName>
    </submittedName>
</protein>
<keyword evidence="3" id="KW-1185">Reference proteome</keyword>
<comment type="caution">
    <text evidence="2">The sequence shown here is derived from an EMBL/GenBank/DDBJ whole genome shotgun (WGS) entry which is preliminary data.</text>
</comment>
<evidence type="ECO:0000256" key="1">
    <source>
        <dbReference type="SAM" id="Phobius"/>
    </source>
</evidence>
<organism evidence="2 3">
    <name type="scientific">Nitrosospira multiformis</name>
    <dbReference type="NCBI Taxonomy" id="1231"/>
    <lineage>
        <taxon>Bacteria</taxon>
        <taxon>Pseudomonadati</taxon>
        <taxon>Pseudomonadota</taxon>
        <taxon>Betaproteobacteria</taxon>
        <taxon>Nitrosomonadales</taxon>
        <taxon>Nitrosomonadaceae</taxon>
        <taxon>Nitrosospira</taxon>
    </lineage>
</organism>
<keyword evidence="1" id="KW-1133">Transmembrane helix</keyword>
<proteinExistence type="predicted"/>